<dbReference type="InterPro" id="IPR003173">
    <property type="entry name" value="PC4_C"/>
</dbReference>
<evidence type="ECO:0000313" key="2">
    <source>
        <dbReference type="EMBL" id="EFV02091.1"/>
    </source>
</evidence>
<dbReference type="STRING" id="887929.HMP0721_0857"/>
<evidence type="ECO:0000259" key="1">
    <source>
        <dbReference type="Pfam" id="PF02229"/>
    </source>
</evidence>
<dbReference type="Gene3D" id="2.30.31.70">
    <property type="match status" value="1"/>
</dbReference>
<dbReference type="Proteomes" id="UP000004754">
    <property type="component" value="Unassembled WGS sequence"/>
</dbReference>
<comment type="caution">
    <text evidence="2">The sequence shown here is derived from an EMBL/GenBank/DDBJ whole genome shotgun (WGS) entry which is preliminary data.</text>
</comment>
<gene>
    <name evidence="2" type="ORF">HMP0721_0857</name>
</gene>
<name>E6MFU6_9FIRM</name>
<protein>
    <recommendedName>
        <fullName evidence="1">Transcriptional coactivator p15 (PC4) C-terminal domain-containing protein</fullName>
    </recommendedName>
</protein>
<dbReference type="HOGENOM" id="CLU_1990718_0_0_9"/>
<proteinExistence type="predicted"/>
<evidence type="ECO:0000313" key="3">
    <source>
        <dbReference type="Proteomes" id="UP000004754"/>
    </source>
</evidence>
<accession>E6MFU6</accession>
<sequence length="125" mass="15046">MTGVDKKLCFFIQNLKRWRVFKRLQLICFVLEYFYFRHTLSDQECSNRRHGMAFTYEVVEEIGVLSEGSNGWQKELNLVSWNERDPKYDIRDWAPGHERMRKGLTFTADELIELRDILNEMDFDA</sequence>
<reference evidence="2 3" key="1">
    <citation type="submission" date="2010-12" db="EMBL/GenBank/DDBJ databases">
        <authorList>
            <person name="Muzny D."/>
            <person name="Qin X."/>
            <person name="Deng J."/>
            <person name="Jiang H."/>
            <person name="Liu Y."/>
            <person name="Qu J."/>
            <person name="Song X.-Z."/>
            <person name="Zhang L."/>
            <person name="Thornton R."/>
            <person name="Coyle M."/>
            <person name="Francisco L."/>
            <person name="Jackson L."/>
            <person name="Javaid M."/>
            <person name="Korchina V."/>
            <person name="Kovar C."/>
            <person name="Mata R."/>
            <person name="Mathew T."/>
            <person name="Ngo R."/>
            <person name="Nguyen L."/>
            <person name="Nguyen N."/>
            <person name="Okwuonu G."/>
            <person name="Ongeri F."/>
            <person name="Pham C."/>
            <person name="Simmons D."/>
            <person name="Wilczek-Boney K."/>
            <person name="Hale W."/>
            <person name="Jakkamsetti A."/>
            <person name="Pham P."/>
            <person name="Ruth R."/>
            <person name="San Lucas F."/>
            <person name="Warren J."/>
            <person name="Zhang J."/>
            <person name="Zhao Z."/>
            <person name="Zhou C."/>
            <person name="Zhu D."/>
            <person name="Lee S."/>
            <person name="Bess C."/>
            <person name="Blankenburg K."/>
            <person name="Forbes L."/>
            <person name="Fu Q."/>
            <person name="Gubbala S."/>
            <person name="Hirani K."/>
            <person name="Jayaseelan J.C."/>
            <person name="Lara F."/>
            <person name="Munidasa M."/>
            <person name="Palculict T."/>
            <person name="Patil S."/>
            <person name="Pu L.-L."/>
            <person name="Saada N."/>
            <person name="Tang L."/>
            <person name="Weissenberger G."/>
            <person name="Zhu Y."/>
            <person name="Hemphill L."/>
            <person name="Shang Y."/>
            <person name="Youmans B."/>
            <person name="Ayvaz T."/>
            <person name="Ross M."/>
            <person name="Santibanez J."/>
            <person name="Aqrawi P."/>
            <person name="Gross S."/>
            <person name="Joshi V."/>
            <person name="Fowler G."/>
            <person name="Nazareth L."/>
            <person name="Reid J."/>
            <person name="Worley K."/>
            <person name="Petrosino J."/>
            <person name="Highlander S."/>
            <person name="Gibbs R."/>
        </authorList>
    </citation>
    <scope>NUCLEOTIDE SEQUENCE [LARGE SCALE GENOMIC DNA]</scope>
    <source>
        <strain evidence="2 3">ATCC 23263</strain>
    </source>
</reference>
<dbReference type="GO" id="GO:0006355">
    <property type="term" value="P:regulation of DNA-templated transcription"/>
    <property type="evidence" value="ECO:0007669"/>
    <property type="project" value="InterPro"/>
</dbReference>
<feature type="domain" description="Transcriptional coactivator p15 (PC4) C-terminal" evidence="1">
    <location>
        <begin position="70"/>
        <end position="117"/>
    </location>
</feature>
<organism evidence="2 3">
    <name type="scientific">Pseudoramibacter alactolyticus ATCC 23263</name>
    <dbReference type="NCBI Taxonomy" id="887929"/>
    <lineage>
        <taxon>Bacteria</taxon>
        <taxon>Bacillati</taxon>
        <taxon>Bacillota</taxon>
        <taxon>Clostridia</taxon>
        <taxon>Eubacteriales</taxon>
        <taxon>Eubacteriaceae</taxon>
        <taxon>Pseudoramibacter</taxon>
    </lineage>
</organism>
<dbReference type="Pfam" id="PF02229">
    <property type="entry name" value="PC4"/>
    <property type="match status" value="1"/>
</dbReference>
<dbReference type="AlphaFoldDB" id="E6MFU6"/>
<dbReference type="eggNOG" id="COG4443">
    <property type="taxonomic scope" value="Bacteria"/>
</dbReference>
<keyword evidence="3" id="KW-1185">Reference proteome</keyword>
<dbReference type="EMBL" id="AEQN01000014">
    <property type="protein sequence ID" value="EFV02091.1"/>
    <property type="molecule type" value="Genomic_DNA"/>
</dbReference>
<dbReference type="GO" id="GO:0003677">
    <property type="term" value="F:DNA binding"/>
    <property type="evidence" value="ECO:0007669"/>
    <property type="project" value="InterPro"/>
</dbReference>